<gene>
    <name evidence="2" type="ORF">CVLEPA_LOCUS26517</name>
</gene>
<keyword evidence="1" id="KW-1133">Transmembrane helix</keyword>
<accession>A0ABP0GNI9</accession>
<dbReference type="InterPro" id="IPR027417">
    <property type="entry name" value="P-loop_NTPase"/>
</dbReference>
<dbReference type="Gene3D" id="3.40.50.300">
    <property type="entry name" value="P-loop containing nucleotide triphosphate hydrolases"/>
    <property type="match status" value="1"/>
</dbReference>
<dbReference type="SUPFAM" id="SSF52540">
    <property type="entry name" value="P-loop containing nucleoside triphosphate hydrolases"/>
    <property type="match status" value="1"/>
</dbReference>
<reference evidence="2 3" key="1">
    <citation type="submission" date="2024-02" db="EMBL/GenBank/DDBJ databases">
        <authorList>
            <person name="Daric V."/>
            <person name="Darras S."/>
        </authorList>
    </citation>
    <scope>NUCLEOTIDE SEQUENCE [LARGE SCALE GENOMIC DNA]</scope>
</reference>
<dbReference type="PANTHER" id="PTHR36978">
    <property type="entry name" value="P-LOOP CONTAINING NUCLEOTIDE TRIPHOSPHATE HYDROLASE"/>
    <property type="match status" value="1"/>
</dbReference>
<sequence length="255" mass="29402">MKVICAGLHKTGTKSMQAALSELGYNVYDFMEHYTYLGNEWTKIMSKGGTTEDFCRMFKNVDAVTDVPACTFWDEIHKAFPDAKIVLCLRDSEDEWAKSVGNEAVSEARWLILIGLVFSPTLRRLREHKNYCMYSAFGTTYNKESLFKTPHYNQMLTRMHYRRHNAHVLQNAPKDKLLVYNVKEGWEPLCKFLGVDVPSKPFPHRNKNGSIVDEYLESNPVLIRAQREIIFFVALLIVIISVASYMLIALFNNDN</sequence>
<evidence type="ECO:0000313" key="3">
    <source>
        <dbReference type="Proteomes" id="UP001642483"/>
    </source>
</evidence>
<evidence type="ECO:0000313" key="2">
    <source>
        <dbReference type="EMBL" id="CAK8693207.1"/>
    </source>
</evidence>
<dbReference type="PANTHER" id="PTHR36978:SF4">
    <property type="entry name" value="P-LOOP CONTAINING NUCLEOSIDE TRIPHOSPHATE HYDROLASE PROTEIN"/>
    <property type="match status" value="1"/>
</dbReference>
<dbReference type="EMBL" id="CAWYQH010000130">
    <property type="protein sequence ID" value="CAK8693207.1"/>
    <property type="molecule type" value="Genomic_DNA"/>
</dbReference>
<evidence type="ECO:0008006" key="4">
    <source>
        <dbReference type="Google" id="ProtNLM"/>
    </source>
</evidence>
<keyword evidence="3" id="KW-1185">Reference proteome</keyword>
<evidence type="ECO:0000256" key="1">
    <source>
        <dbReference type="SAM" id="Phobius"/>
    </source>
</evidence>
<dbReference type="Pfam" id="PF17784">
    <property type="entry name" value="Sulfotransfer_4"/>
    <property type="match status" value="1"/>
</dbReference>
<feature type="transmembrane region" description="Helical" evidence="1">
    <location>
        <begin position="229"/>
        <end position="251"/>
    </location>
</feature>
<proteinExistence type="predicted"/>
<protein>
    <recommendedName>
        <fullName evidence="4">Sulfotransferase</fullName>
    </recommendedName>
</protein>
<keyword evidence="1" id="KW-0472">Membrane</keyword>
<keyword evidence="1" id="KW-0812">Transmembrane</keyword>
<name>A0ABP0GNI9_CLALP</name>
<organism evidence="2 3">
    <name type="scientific">Clavelina lepadiformis</name>
    <name type="common">Light-bulb sea squirt</name>
    <name type="synonym">Ascidia lepadiformis</name>
    <dbReference type="NCBI Taxonomy" id="159417"/>
    <lineage>
        <taxon>Eukaryota</taxon>
        <taxon>Metazoa</taxon>
        <taxon>Chordata</taxon>
        <taxon>Tunicata</taxon>
        <taxon>Ascidiacea</taxon>
        <taxon>Aplousobranchia</taxon>
        <taxon>Clavelinidae</taxon>
        <taxon>Clavelina</taxon>
    </lineage>
</organism>
<comment type="caution">
    <text evidence="2">The sequence shown here is derived from an EMBL/GenBank/DDBJ whole genome shotgun (WGS) entry which is preliminary data.</text>
</comment>
<dbReference type="Proteomes" id="UP001642483">
    <property type="component" value="Unassembled WGS sequence"/>
</dbReference>
<dbReference type="InterPro" id="IPR040632">
    <property type="entry name" value="Sulfotransfer_4"/>
</dbReference>